<dbReference type="PANTHER" id="PTHR32546">
    <property type="entry name" value="G-PROTEIN COUPLED RECEPTOR 158-RELATED"/>
    <property type="match status" value="1"/>
</dbReference>
<evidence type="ECO:0000256" key="5">
    <source>
        <dbReference type="ARBA" id="ARBA00023040"/>
    </source>
</evidence>
<keyword evidence="8" id="KW-0807">Transducer</keyword>
<sequence>MAYQGALAVILAAALAVMVNGGPFDWMTEDSFDQLDRMMNAVTAENCETKPASALKLPTSVVTHQPRANDLLSQKFFANRTSMIHLHNMALSRSFYLSYMNYKANESWNFGQQPGFLYYYMSLAADVGANPGWINGSSVYFEYNLTFPNFYSNLPLNHTLLLFGPHAYRLDDYKDPMNWLREPTNNTINVVDIGAGSESNYTSTQYKTNDWYSLFLPDFSKSGDSLKKFTYSYAIKYSNETGKFVSNEFQEKTFFGPPNPSALETQYLPVLYTAPYFDCGKTNKWIISAVSPVVDHLSRYHDFDHIRRPRYSAVVTMDMDFLRIDFNPCPIGQGNPIPNFLAGTARCKPTTMCQPLSGFGFQRGGYECVCRPGYRLPHWQNGAFQGVDIELATTEEYKNGFDCLPVGYRMVVPQIQNKEGGPSGGVIVEKFTTTTTTTTTTTPRPVTTTAAPVTPSNNTSSGRRKRSIAAHAPKDVLDAIELNKMREELRKKRRVASKIRQEDVEIIKRNKRKINKEKERQEVKRRRKREAVVQAFNEESSIRVNLLIEKMDSVTSANCRSKTQEELELPGDMAYGTKEQFESQGRVAVRLAQFLSNFMQNVDEKEDFGNLLGDNKLHVEQMFGEVGSNVMGNVEISGCGVFFDHNKFLERNGTMRSYFGPYAWKSLGDQYLAVDFAGDPEGYADEVWFSDVRDRWRANTYGLTRFTMNPWMRADIAGTALRKFDQYPLFYYAASYELGEWFGPYFDCDGYVDDWLMTYSVPFFGLNSLKRIEFKGVVIVDVKLRDLDINQCPQEFYVPNAFKGTARCDYESTYCKFEPSQKFEKGGYKCECKQGYEYPFIDQGWYFDGKEMEEEYRKLKLGIFSRYDTLKCRIAGAPKIASSGVIMTVLALMYMLLKE</sequence>
<dbReference type="InParanoid" id="A0A1S3H197"/>
<evidence type="ECO:0000256" key="4">
    <source>
        <dbReference type="ARBA" id="ARBA00022729"/>
    </source>
</evidence>
<evidence type="ECO:0000256" key="1">
    <source>
        <dbReference type="ARBA" id="ARBA00004651"/>
    </source>
</evidence>
<name>A0A1S3H197_LINAN</name>
<feature type="compositionally biased region" description="Low complexity" evidence="10">
    <location>
        <begin position="436"/>
        <end position="455"/>
    </location>
</feature>
<feature type="signal peptide" evidence="11">
    <location>
        <begin position="1"/>
        <end position="21"/>
    </location>
</feature>
<keyword evidence="3" id="KW-0472">Membrane</keyword>
<evidence type="ECO:0000313" key="13">
    <source>
        <dbReference type="Proteomes" id="UP000085678"/>
    </source>
</evidence>
<reference evidence="14" key="1">
    <citation type="submission" date="2025-08" db="UniProtKB">
        <authorList>
            <consortium name="RefSeq"/>
        </authorList>
    </citation>
    <scope>IDENTIFICATION</scope>
    <source>
        <tissue evidence="14">Gonads</tissue>
    </source>
</reference>
<dbReference type="Pfam" id="PF22572">
    <property type="entry name" value="GPR158_179_EC"/>
    <property type="match status" value="2"/>
</dbReference>
<keyword evidence="6" id="KW-0675">Receptor</keyword>
<comment type="similarity">
    <text evidence="2">Belongs to the G-protein coupled receptor 3 family.</text>
</comment>
<keyword evidence="5" id="KW-0297">G-protein coupled receptor</keyword>
<dbReference type="STRING" id="7574.A0A1S3H197"/>
<dbReference type="PANTHER" id="PTHR32546:SF26">
    <property type="entry name" value="SMOG, ISOFORM D"/>
    <property type="match status" value="1"/>
</dbReference>
<evidence type="ECO:0000259" key="12">
    <source>
        <dbReference type="Pfam" id="PF22572"/>
    </source>
</evidence>
<dbReference type="InterPro" id="IPR054714">
    <property type="entry name" value="GPR158_179_extracellular"/>
</dbReference>
<keyword evidence="13" id="KW-1185">Reference proteome</keyword>
<accession>A0A1S3H197</accession>
<dbReference type="KEGG" id="lak:106151208"/>
<keyword evidence="9" id="KW-0175">Coiled coil</keyword>
<proteinExistence type="inferred from homology"/>
<dbReference type="GO" id="GO:0004930">
    <property type="term" value="F:G protein-coupled receptor activity"/>
    <property type="evidence" value="ECO:0007669"/>
    <property type="project" value="UniProtKB-KW"/>
</dbReference>
<evidence type="ECO:0000256" key="11">
    <source>
        <dbReference type="SAM" id="SignalP"/>
    </source>
</evidence>
<gene>
    <name evidence="14" type="primary">LOC106151208</name>
</gene>
<organism evidence="13 14">
    <name type="scientific">Lingula anatina</name>
    <name type="common">Brachiopod</name>
    <name type="synonym">Lingula unguis</name>
    <dbReference type="NCBI Taxonomy" id="7574"/>
    <lineage>
        <taxon>Eukaryota</taxon>
        <taxon>Metazoa</taxon>
        <taxon>Spiralia</taxon>
        <taxon>Lophotrochozoa</taxon>
        <taxon>Brachiopoda</taxon>
        <taxon>Linguliformea</taxon>
        <taxon>Lingulata</taxon>
        <taxon>Lingulida</taxon>
        <taxon>Linguloidea</taxon>
        <taxon>Lingulidae</taxon>
        <taxon>Lingula</taxon>
    </lineage>
</organism>
<evidence type="ECO:0000256" key="7">
    <source>
        <dbReference type="ARBA" id="ARBA00023180"/>
    </source>
</evidence>
<dbReference type="InterPro" id="IPR043458">
    <property type="entry name" value="GPR158/179"/>
</dbReference>
<evidence type="ECO:0000256" key="8">
    <source>
        <dbReference type="ARBA" id="ARBA00023224"/>
    </source>
</evidence>
<feature type="region of interest" description="Disordered" evidence="10">
    <location>
        <begin position="436"/>
        <end position="468"/>
    </location>
</feature>
<evidence type="ECO:0000313" key="14">
    <source>
        <dbReference type="RefSeq" id="XP_013379783.1"/>
    </source>
</evidence>
<feature type="domain" description="GPR158/179 extracellular" evidence="12">
    <location>
        <begin position="272"/>
        <end position="374"/>
    </location>
</feature>
<dbReference type="AlphaFoldDB" id="A0A1S3H197"/>
<evidence type="ECO:0000256" key="10">
    <source>
        <dbReference type="SAM" id="MobiDB-lite"/>
    </source>
</evidence>
<keyword evidence="4 11" id="KW-0732">Signal</keyword>
<protein>
    <submittedName>
        <fullName evidence="14">Uncharacterized protein LOC106151208</fullName>
    </submittedName>
</protein>
<dbReference type="RefSeq" id="XP_013379783.1">
    <property type="nucleotide sequence ID" value="XM_013524329.1"/>
</dbReference>
<feature type="domain" description="GPR158/179 extracellular" evidence="12">
    <location>
        <begin position="740"/>
        <end position="836"/>
    </location>
</feature>
<evidence type="ECO:0000256" key="3">
    <source>
        <dbReference type="ARBA" id="ARBA00022475"/>
    </source>
</evidence>
<comment type="subcellular location">
    <subcellularLocation>
        <location evidence="1">Cell membrane</location>
        <topology evidence="1">Multi-pass membrane protein</topology>
    </subcellularLocation>
</comment>
<feature type="coiled-coil region" evidence="9">
    <location>
        <begin position="482"/>
        <end position="531"/>
    </location>
</feature>
<dbReference type="OMA" id="CLKIGWI"/>
<dbReference type="FunCoup" id="A0A1S3H197">
    <property type="interactions" value="208"/>
</dbReference>
<dbReference type="Proteomes" id="UP000085678">
    <property type="component" value="Unplaced"/>
</dbReference>
<evidence type="ECO:0000256" key="9">
    <source>
        <dbReference type="SAM" id="Coils"/>
    </source>
</evidence>
<keyword evidence="3" id="KW-1003">Cell membrane</keyword>
<dbReference type="GO" id="GO:0005886">
    <property type="term" value="C:plasma membrane"/>
    <property type="evidence" value="ECO:0007669"/>
    <property type="project" value="UniProtKB-SubCell"/>
</dbReference>
<keyword evidence="7" id="KW-0325">Glycoprotein</keyword>
<evidence type="ECO:0000256" key="2">
    <source>
        <dbReference type="ARBA" id="ARBA00007242"/>
    </source>
</evidence>
<dbReference type="Gene3D" id="3.30.450.20">
    <property type="entry name" value="PAS domain"/>
    <property type="match status" value="2"/>
</dbReference>
<evidence type="ECO:0000256" key="6">
    <source>
        <dbReference type="ARBA" id="ARBA00023170"/>
    </source>
</evidence>
<feature type="chain" id="PRO_5010313711" evidence="11">
    <location>
        <begin position="22"/>
        <end position="899"/>
    </location>
</feature>
<dbReference type="OrthoDB" id="9970547at2759"/>
<dbReference type="GeneID" id="106151208"/>